<evidence type="ECO:0000313" key="1">
    <source>
        <dbReference type="EnsemblMetazoa" id="GPPI046820-PA"/>
    </source>
</evidence>
<organism evidence="1 2">
    <name type="scientific">Glossina palpalis gambiensis</name>
    <dbReference type="NCBI Taxonomy" id="67801"/>
    <lineage>
        <taxon>Eukaryota</taxon>
        <taxon>Metazoa</taxon>
        <taxon>Ecdysozoa</taxon>
        <taxon>Arthropoda</taxon>
        <taxon>Hexapoda</taxon>
        <taxon>Insecta</taxon>
        <taxon>Pterygota</taxon>
        <taxon>Neoptera</taxon>
        <taxon>Endopterygota</taxon>
        <taxon>Diptera</taxon>
        <taxon>Brachycera</taxon>
        <taxon>Muscomorpha</taxon>
        <taxon>Hippoboscoidea</taxon>
        <taxon>Glossinidae</taxon>
        <taxon>Glossina</taxon>
    </lineage>
</organism>
<keyword evidence="2" id="KW-1185">Reference proteome</keyword>
<sequence length="89" mass="9802">MGYIFGIIVAAIPNTTESIVIKANADIAPAKIIKRGCRIAIIAAIKNVLSPSSNYATRRTLDEKIYFFSLVLSPHSEQTLNMYGTWKIS</sequence>
<dbReference type="EnsemblMetazoa" id="GPPI046820-RA">
    <property type="protein sequence ID" value="GPPI046820-PA"/>
    <property type="gene ID" value="GPPI046820"/>
</dbReference>
<name>A0A1B0C1V9_9MUSC</name>
<dbReference type="AlphaFoldDB" id="A0A1B0C1V9"/>
<dbReference type="EMBL" id="JXJN01024177">
    <property type="status" value="NOT_ANNOTATED_CDS"/>
    <property type="molecule type" value="Genomic_DNA"/>
</dbReference>
<dbReference type="Proteomes" id="UP000092460">
    <property type="component" value="Unassembled WGS sequence"/>
</dbReference>
<dbReference type="EMBL" id="JXJN01024178">
    <property type="status" value="NOT_ANNOTATED_CDS"/>
    <property type="molecule type" value="Genomic_DNA"/>
</dbReference>
<reference evidence="2" key="1">
    <citation type="submission" date="2015-01" db="EMBL/GenBank/DDBJ databases">
        <authorList>
            <person name="Aksoy S."/>
            <person name="Warren W."/>
            <person name="Wilson R.K."/>
        </authorList>
    </citation>
    <scope>NUCLEOTIDE SEQUENCE [LARGE SCALE GENOMIC DNA]</scope>
    <source>
        <strain evidence="2">IAEA</strain>
    </source>
</reference>
<reference evidence="1" key="2">
    <citation type="submission" date="2020-05" db="UniProtKB">
        <authorList>
            <consortium name="EnsemblMetazoa"/>
        </authorList>
    </citation>
    <scope>IDENTIFICATION</scope>
    <source>
        <strain evidence="1">IAEA</strain>
    </source>
</reference>
<proteinExistence type="predicted"/>
<accession>A0A1B0C1V9</accession>
<evidence type="ECO:0000313" key="2">
    <source>
        <dbReference type="Proteomes" id="UP000092460"/>
    </source>
</evidence>
<protein>
    <submittedName>
        <fullName evidence="1">Uncharacterized protein</fullName>
    </submittedName>
</protein>
<dbReference type="EMBL" id="JXJN01024179">
    <property type="status" value="NOT_ANNOTATED_CDS"/>
    <property type="molecule type" value="Genomic_DNA"/>
</dbReference>
<dbReference type="VEuPathDB" id="VectorBase:GPPI046820"/>